<comment type="caution">
    <text evidence="1">The sequence shown here is derived from an EMBL/GenBank/DDBJ whole genome shotgun (WGS) entry which is preliminary data.</text>
</comment>
<accession>A0A645CBG4</accession>
<dbReference type="AlphaFoldDB" id="A0A645CBG4"/>
<dbReference type="EMBL" id="VSSQ01025832">
    <property type="protein sequence ID" value="MPM74238.1"/>
    <property type="molecule type" value="Genomic_DNA"/>
</dbReference>
<reference evidence="1" key="1">
    <citation type="submission" date="2019-08" db="EMBL/GenBank/DDBJ databases">
        <authorList>
            <person name="Kucharzyk K."/>
            <person name="Murdoch R.W."/>
            <person name="Higgins S."/>
            <person name="Loffler F."/>
        </authorList>
    </citation>
    <scope>NUCLEOTIDE SEQUENCE</scope>
</reference>
<organism evidence="1">
    <name type="scientific">bioreactor metagenome</name>
    <dbReference type="NCBI Taxonomy" id="1076179"/>
    <lineage>
        <taxon>unclassified sequences</taxon>
        <taxon>metagenomes</taxon>
        <taxon>ecological metagenomes</taxon>
    </lineage>
</organism>
<sequence>MHIGENQLSPHSISFSLLSTSHPRLFQQAPVRSSTPFHRGFNLLMDRSCGFGFISRNSSPSSDSVSLRLQSSRTLTSLLKMTRRLILQKAYRHLPRTRVRFRLRLIVGTRVQVFFTPRQGCFSPFPLGTVPLSVAISI</sequence>
<protein>
    <submittedName>
        <fullName evidence="1">Uncharacterized protein</fullName>
    </submittedName>
</protein>
<name>A0A645CBG4_9ZZZZ</name>
<proteinExistence type="predicted"/>
<evidence type="ECO:0000313" key="1">
    <source>
        <dbReference type="EMBL" id="MPM74238.1"/>
    </source>
</evidence>
<gene>
    <name evidence="1" type="ORF">SDC9_121223</name>
</gene>